<keyword evidence="1" id="KW-1133">Transmembrane helix</keyword>
<keyword evidence="1" id="KW-0472">Membrane</keyword>
<sequence length="75" mass="8334">MKFRHSLLYAIRHYFVFLVLSCVLVGFGIYGLATFEPAAPNAAFSSPISDNAWVIYLVGVVCGLGGLFWIAYRSR</sequence>
<geneLocation type="plasmid" evidence="2">
    <name>CFBP8129_p46</name>
</geneLocation>
<name>A0A6V7FKG7_9XANT</name>
<feature type="transmembrane region" description="Helical" evidence="1">
    <location>
        <begin position="12"/>
        <end position="33"/>
    </location>
</feature>
<evidence type="ECO:0000313" key="2">
    <source>
        <dbReference type="EMBL" id="CAD0364304.1"/>
    </source>
</evidence>
<dbReference type="AlphaFoldDB" id="A0A6V7FKG7"/>
<keyword evidence="1" id="KW-0812">Transmembrane</keyword>
<feature type="transmembrane region" description="Helical" evidence="1">
    <location>
        <begin position="53"/>
        <end position="72"/>
    </location>
</feature>
<evidence type="ECO:0000256" key="1">
    <source>
        <dbReference type="SAM" id="Phobius"/>
    </source>
</evidence>
<dbReference type="RefSeq" id="WP_046932118.1">
    <property type="nucleotide sequence ID" value="NZ_CP018730.1"/>
</dbReference>
<keyword evidence="2" id="KW-0614">Plasmid</keyword>
<dbReference type="EMBL" id="LR828255">
    <property type="protein sequence ID" value="CAD0364304.1"/>
    <property type="molecule type" value="Genomic_DNA"/>
</dbReference>
<proteinExistence type="predicted"/>
<gene>
    <name evidence="2" type="ORF">CFBP8129_47730</name>
</gene>
<organism evidence="2">
    <name type="scientific">Xanthomonas hortorum pv. gardneri</name>
    <dbReference type="NCBI Taxonomy" id="2754056"/>
    <lineage>
        <taxon>Bacteria</taxon>
        <taxon>Pseudomonadati</taxon>
        <taxon>Pseudomonadota</taxon>
        <taxon>Gammaproteobacteria</taxon>
        <taxon>Lysobacterales</taxon>
        <taxon>Lysobacteraceae</taxon>
        <taxon>Xanthomonas</taxon>
    </lineage>
</organism>
<protein>
    <submittedName>
        <fullName evidence="2">Uncharacterized protein</fullName>
    </submittedName>
</protein>
<accession>A0A6V7FKG7</accession>
<reference evidence="2" key="1">
    <citation type="submission" date="2020-07" db="EMBL/GenBank/DDBJ databases">
        <authorList>
            <person name="Pothier F. J."/>
        </authorList>
    </citation>
    <scope>NUCLEOTIDE SEQUENCE [LARGE SCALE GENOMIC DNA]</scope>
    <source>
        <plasmid evidence="2">CFBP8129_p46</plasmid>
    </source>
</reference>
<dbReference type="EMBL" id="LR828255">
    <property type="protein sequence ID" value="CAD0364303.1"/>
    <property type="molecule type" value="Genomic_DNA"/>
</dbReference>